<dbReference type="Gene3D" id="3.30.420.10">
    <property type="entry name" value="Ribonuclease H-like superfamily/Ribonuclease H"/>
    <property type="match status" value="1"/>
</dbReference>
<sequence>MGKLLAGAEKEVLVEIVRFTQKNGLKGAEGGWKDFLVLNDKKFGASVSDPKKRSKDVLLAFLKTFSKDFQKYFSKLVRRFNERSATVQFMKEFSDKLSPELKLVQLTAEHPEYRKNYNFPSYQEGWKVMREGKVSNFMNSTMLAVDCEMVLCHDGTEALVRVCVVDSNLEVKLDELVNPFKAVADYRTSITGLSKKDLKGVTCSLVDVQKSLKKILSKGKILIGHSLSKDLHALKFDYTQVIDTAYIFKYANLPTTASASLNSLCKSVLGYAVREEGEPHNCLKDAEAAMNLVLAKLKHGFNDPIEIARNNVVPESDKMKLLAHKIPVYLPCQELLKLFSGNPSIDAKNDSRIRDEVEKAFEELDGEETKDSSGRLQKSVLLKRDNGDVASFFVRKMAYGSRLNESELSKKRPPPPIEDVEPTKEDNDGDKHKKQRTDKKHKKKSKKSVAE</sequence>
<evidence type="ECO:0000256" key="1">
    <source>
        <dbReference type="ARBA" id="ARBA00004123"/>
    </source>
</evidence>
<evidence type="ECO:0000313" key="10">
    <source>
        <dbReference type="EnsemblPlants" id="LPERR04G23250.1"/>
    </source>
</evidence>
<dbReference type="InterPro" id="IPR013520">
    <property type="entry name" value="Ribonucl_H"/>
</dbReference>
<evidence type="ECO:0000313" key="11">
    <source>
        <dbReference type="Proteomes" id="UP000032180"/>
    </source>
</evidence>
<dbReference type="InterPro" id="IPR012337">
    <property type="entry name" value="RNaseH-like_sf"/>
</dbReference>
<dbReference type="Pfam" id="PF00929">
    <property type="entry name" value="RNase_T"/>
    <property type="match status" value="1"/>
</dbReference>
<reference evidence="10" key="3">
    <citation type="submission" date="2015-04" db="UniProtKB">
        <authorList>
            <consortium name="EnsemblPlants"/>
        </authorList>
    </citation>
    <scope>IDENTIFICATION</scope>
</reference>
<feature type="region of interest" description="Disordered" evidence="8">
    <location>
        <begin position="403"/>
        <end position="451"/>
    </location>
</feature>
<comment type="function">
    <text evidence="7">3'-5' exonuclease degrading single-stranded small RNAs.</text>
</comment>
<dbReference type="Proteomes" id="UP000032180">
    <property type="component" value="Chromosome 4"/>
</dbReference>
<comment type="subcellular location">
    <subcellularLocation>
        <location evidence="1">Nucleus</location>
    </subcellularLocation>
</comment>
<dbReference type="AlphaFoldDB" id="A0A0D9WAE1"/>
<reference evidence="10 11" key="1">
    <citation type="submission" date="2012-08" db="EMBL/GenBank/DDBJ databases">
        <title>Oryza genome evolution.</title>
        <authorList>
            <person name="Wing R.A."/>
        </authorList>
    </citation>
    <scope>NUCLEOTIDE SEQUENCE</scope>
</reference>
<dbReference type="SUPFAM" id="SSF53098">
    <property type="entry name" value="Ribonuclease H-like"/>
    <property type="match status" value="1"/>
</dbReference>
<dbReference type="FunFam" id="3.30.420.10:FF:000080">
    <property type="entry name" value="Small RNA degrading nuclease 3"/>
    <property type="match status" value="1"/>
</dbReference>
<evidence type="ECO:0000256" key="5">
    <source>
        <dbReference type="ARBA" id="ARBA00022839"/>
    </source>
</evidence>
<dbReference type="GO" id="GO:0005634">
    <property type="term" value="C:nucleus"/>
    <property type="evidence" value="ECO:0007669"/>
    <property type="project" value="UniProtKB-SubCell"/>
</dbReference>
<name>A0A0D9WAE1_9ORYZ</name>
<accession>A0A0D9WAE1</accession>
<reference evidence="11" key="2">
    <citation type="submission" date="2013-12" db="EMBL/GenBank/DDBJ databases">
        <authorList>
            <person name="Yu Y."/>
            <person name="Lee S."/>
            <person name="de Baynast K."/>
            <person name="Wissotski M."/>
            <person name="Liu L."/>
            <person name="Talag J."/>
            <person name="Goicoechea J."/>
            <person name="Angelova A."/>
            <person name="Jetty R."/>
            <person name="Kudrna D."/>
            <person name="Golser W."/>
            <person name="Rivera L."/>
            <person name="Zhang J."/>
            <person name="Wing R."/>
        </authorList>
    </citation>
    <scope>NUCLEOTIDE SEQUENCE</scope>
</reference>
<organism evidence="10 11">
    <name type="scientific">Leersia perrieri</name>
    <dbReference type="NCBI Taxonomy" id="77586"/>
    <lineage>
        <taxon>Eukaryota</taxon>
        <taxon>Viridiplantae</taxon>
        <taxon>Streptophyta</taxon>
        <taxon>Embryophyta</taxon>
        <taxon>Tracheophyta</taxon>
        <taxon>Spermatophyta</taxon>
        <taxon>Magnoliopsida</taxon>
        <taxon>Liliopsida</taxon>
        <taxon>Poales</taxon>
        <taxon>Poaceae</taxon>
        <taxon>BOP clade</taxon>
        <taxon>Oryzoideae</taxon>
        <taxon>Oryzeae</taxon>
        <taxon>Oryzinae</taxon>
        <taxon>Leersia</taxon>
    </lineage>
</organism>
<feature type="compositionally biased region" description="Basic and acidic residues" evidence="8">
    <location>
        <begin position="421"/>
        <end position="431"/>
    </location>
</feature>
<dbReference type="CDD" id="cd06145">
    <property type="entry name" value="REX1_like"/>
    <property type="match status" value="1"/>
</dbReference>
<dbReference type="InterPro" id="IPR036397">
    <property type="entry name" value="RNaseH_sf"/>
</dbReference>
<dbReference type="GO" id="GO:0003676">
    <property type="term" value="F:nucleic acid binding"/>
    <property type="evidence" value="ECO:0007669"/>
    <property type="project" value="InterPro"/>
</dbReference>
<dbReference type="Gramene" id="LPERR04G23250.1">
    <property type="protein sequence ID" value="LPERR04G23250.1"/>
    <property type="gene ID" value="LPERR04G23250"/>
</dbReference>
<dbReference type="GO" id="GO:0004527">
    <property type="term" value="F:exonuclease activity"/>
    <property type="evidence" value="ECO:0007669"/>
    <property type="project" value="UniProtKB-KW"/>
</dbReference>
<keyword evidence="3" id="KW-0540">Nuclease</keyword>
<evidence type="ECO:0000256" key="2">
    <source>
        <dbReference type="ARBA" id="ARBA00006357"/>
    </source>
</evidence>
<dbReference type="HOGENOM" id="CLU_030142_0_0_1"/>
<dbReference type="SMART" id="SM00479">
    <property type="entry name" value="EXOIII"/>
    <property type="match status" value="1"/>
</dbReference>
<dbReference type="EnsemblPlants" id="LPERR04G23250.1">
    <property type="protein sequence ID" value="LPERR04G23250.1"/>
    <property type="gene ID" value="LPERR04G23250"/>
</dbReference>
<keyword evidence="4" id="KW-0378">Hydrolase</keyword>
<dbReference type="PANTHER" id="PTHR12801">
    <property type="entry name" value="RNA EXONUCLEASE REXO1 / RECO3 FAMILY MEMBER-RELATED"/>
    <property type="match status" value="1"/>
</dbReference>
<feature type="compositionally biased region" description="Basic residues" evidence="8">
    <location>
        <begin position="432"/>
        <end position="451"/>
    </location>
</feature>
<dbReference type="PANTHER" id="PTHR12801:SF115">
    <property type="entry name" value="FI18136P1-RELATED"/>
    <property type="match status" value="1"/>
</dbReference>
<evidence type="ECO:0000256" key="4">
    <source>
        <dbReference type="ARBA" id="ARBA00022801"/>
    </source>
</evidence>
<comment type="similarity">
    <text evidence="2">Belongs to the REXO1/REXO3 family.</text>
</comment>
<evidence type="ECO:0000256" key="8">
    <source>
        <dbReference type="SAM" id="MobiDB-lite"/>
    </source>
</evidence>
<dbReference type="STRING" id="77586.A0A0D9WAE1"/>
<keyword evidence="6" id="KW-0539">Nucleus</keyword>
<keyword evidence="5" id="KW-0269">Exonuclease</keyword>
<keyword evidence="11" id="KW-1185">Reference proteome</keyword>
<dbReference type="InterPro" id="IPR034922">
    <property type="entry name" value="REX1-like_exo"/>
</dbReference>
<dbReference type="InterPro" id="IPR047021">
    <property type="entry name" value="REXO1/3/4-like"/>
</dbReference>
<proteinExistence type="inferred from homology"/>
<evidence type="ECO:0000256" key="3">
    <source>
        <dbReference type="ARBA" id="ARBA00022722"/>
    </source>
</evidence>
<protein>
    <recommendedName>
        <fullName evidence="9">Exonuclease domain-containing protein</fullName>
    </recommendedName>
</protein>
<evidence type="ECO:0000256" key="7">
    <source>
        <dbReference type="ARBA" id="ARBA00053817"/>
    </source>
</evidence>
<evidence type="ECO:0000256" key="6">
    <source>
        <dbReference type="ARBA" id="ARBA00023242"/>
    </source>
</evidence>
<dbReference type="eggNOG" id="KOG2248">
    <property type="taxonomic scope" value="Eukaryota"/>
</dbReference>
<feature type="domain" description="Exonuclease" evidence="9">
    <location>
        <begin position="141"/>
        <end position="302"/>
    </location>
</feature>
<evidence type="ECO:0000259" key="9">
    <source>
        <dbReference type="SMART" id="SM00479"/>
    </source>
</evidence>